<dbReference type="InterPro" id="IPR017896">
    <property type="entry name" value="4Fe4S_Fe-S-bd"/>
</dbReference>
<evidence type="ECO:0000256" key="2">
    <source>
        <dbReference type="ARBA" id="ARBA00023004"/>
    </source>
</evidence>
<evidence type="ECO:0000256" key="1">
    <source>
        <dbReference type="ARBA" id="ARBA00022723"/>
    </source>
</evidence>
<dbReference type="SUPFAM" id="SSF54862">
    <property type="entry name" value="4Fe-4S ferredoxins"/>
    <property type="match status" value="1"/>
</dbReference>
<reference evidence="5 6" key="2">
    <citation type="journal article" date="2012" name="Int. J. Syst. Evol. Microbiol.">
        <title>Magnetococcus marinus gen. nov., sp. nov., a marine, magnetotactic bacterium that represents a novel lineage (Magnetococcaceae fam. nov.; Magnetococcales ord. nov.) at the base of the Alphaproteobacteria.</title>
        <authorList>
            <person name="Bazylinski D.A."/>
            <person name="Williams T.J."/>
            <person name="Lefevre C.T."/>
            <person name="Berg R.J."/>
            <person name="Zhang C.L."/>
            <person name="Bowser S.S."/>
            <person name="Dean A.J."/>
            <person name="Beveridge T.J."/>
        </authorList>
    </citation>
    <scope>NUCLEOTIDE SEQUENCE [LARGE SCALE GENOMIC DNA]</scope>
    <source>
        <strain evidence="6">ATCC BAA-1437 / JCM 17883 / MC-1</strain>
    </source>
</reference>
<dbReference type="GO" id="GO:0046872">
    <property type="term" value="F:metal ion binding"/>
    <property type="evidence" value="ECO:0007669"/>
    <property type="project" value="UniProtKB-KW"/>
</dbReference>
<dbReference type="Gene3D" id="3.30.70.20">
    <property type="match status" value="1"/>
</dbReference>
<dbReference type="HOGENOM" id="CLU_2412254_0_0_5"/>
<dbReference type="KEGG" id="mgm:Mmc1_1207"/>
<dbReference type="PROSITE" id="PS00198">
    <property type="entry name" value="4FE4S_FER_1"/>
    <property type="match status" value="1"/>
</dbReference>
<dbReference type="OrthoDB" id="9800445at2"/>
<proteinExistence type="predicted"/>
<protein>
    <submittedName>
        <fullName evidence="5">4Fe-4S ferredoxin, iron-sulfur binding domain protein</fullName>
    </submittedName>
</protein>
<dbReference type="Pfam" id="PF00037">
    <property type="entry name" value="Fer4"/>
    <property type="match status" value="1"/>
</dbReference>
<dbReference type="eggNOG" id="COG1145">
    <property type="taxonomic scope" value="Bacteria"/>
</dbReference>
<dbReference type="RefSeq" id="WP_011712873.1">
    <property type="nucleotide sequence ID" value="NC_008576.1"/>
</dbReference>
<evidence type="ECO:0000313" key="5">
    <source>
        <dbReference type="EMBL" id="ABK43718.1"/>
    </source>
</evidence>
<keyword evidence="2" id="KW-0408">Iron</keyword>
<dbReference type="GO" id="GO:0051536">
    <property type="term" value="F:iron-sulfur cluster binding"/>
    <property type="evidence" value="ECO:0007669"/>
    <property type="project" value="UniProtKB-KW"/>
</dbReference>
<sequence>MALSITEKCVNCWACETVCPSDAIVAASPHFLIKADACSECDGHYADYQCAAICPVEEAILNSFGAPINPVGSLTGVPAEVRLAFEQGAGLHL</sequence>
<organism evidence="5 6">
    <name type="scientific">Magnetococcus marinus (strain ATCC BAA-1437 / JCM 17883 / MC-1)</name>
    <dbReference type="NCBI Taxonomy" id="156889"/>
    <lineage>
        <taxon>Bacteria</taxon>
        <taxon>Pseudomonadati</taxon>
        <taxon>Pseudomonadota</taxon>
        <taxon>Magnetococcia</taxon>
        <taxon>Magnetococcales</taxon>
        <taxon>Magnetococcaceae</taxon>
        <taxon>Magnetococcus</taxon>
    </lineage>
</organism>
<dbReference type="InterPro" id="IPR017900">
    <property type="entry name" value="4Fe4S_Fe_S_CS"/>
</dbReference>
<evidence type="ECO:0000256" key="3">
    <source>
        <dbReference type="ARBA" id="ARBA00023014"/>
    </source>
</evidence>
<dbReference type="AlphaFoldDB" id="A0L6X5"/>
<evidence type="ECO:0000259" key="4">
    <source>
        <dbReference type="PROSITE" id="PS51379"/>
    </source>
</evidence>
<keyword evidence="6" id="KW-1185">Reference proteome</keyword>
<accession>A0L6X5</accession>
<dbReference type="PROSITE" id="PS51379">
    <property type="entry name" value="4FE4S_FER_2"/>
    <property type="match status" value="1"/>
</dbReference>
<name>A0L6X5_MAGMM</name>
<reference evidence="6" key="1">
    <citation type="journal article" date="2009" name="Appl. Environ. Microbiol.">
        <title>Complete genome sequence of the chemolithoautotrophic marine magnetotactic coccus strain MC-1.</title>
        <authorList>
            <person name="Schubbe S."/>
            <person name="Williams T.J."/>
            <person name="Xie G."/>
            <person name="Kiss H.E."/>
            <person name="Brettin T.S."/>
            <person name="Martinez D."/>
            <person name="Ross C.A."/>
            <person name="Schuler D."/>
            <person name="Cox B.L."/>
            <person name="Nealson K.H."/>
            <person name="Bazylinski D.A."/>
        </authorList>
    </citation>
    <scope>NUCLEOTIDE SEQUENCE [LARGE SCALE GENOMIC DNA]</scope>
    <source>
        <strain evidence="6">ATCC BAA-1437 / JCM 17883 / MC-1</strain>
    </source>
</reference>
<feature type="domain" description="4Fe-4S ferredoxin-type" evidence="4">
    <location>
        <begin position="1"/>
        <end position="29"/>
    </location>
</feature>
<dbReference type="Proteomes" id="UP000002586">
    <property type="component" value="Chromosome"/>
</dbReference>
<dbReference type="EMBL" id="CP000471">
    <property type="protein sequence ID" value="ABK43718.1"/>
    <property type="molecule type" value="Genomic_DNA"/>
</dbReference>
<evidence type="ECO:0000313" key="6">
    <source>
        <dbReference type="Proteomes" id="UP000002586"/>
    </source>
</evidence>
<keyword evidence="3" id="KW-0411">Iron-sulfur</keyword>
<keyword evidence="1" id="KW-0479">Metal-binding</keyword>
<dbReference type="STRING" id="156889.Mmc1_1207"/>
<gene>
    <name evidence="5" type="ordered locus">Mmc1_1207</name>
</gene>